<organism evidence="13">
    <name type="scientific">Chromera velia CCMP2878</name>
    <dbReference type="NCBI Taxonomy" id="1169474"/>
    <lineage>
        <taxon>Eukaryota</taxon>
        <taxon>Sar</taxon>
        <taxon>Alveolata</taxon>
        <taxon>Colpodellida</taxon>
        <taxon>Chromeraceae</taxon>
        <taxon>Chromera</taxon>
    </lineage>
</organism>
<evidence type="ECO:0000256" key="6">
    <source>
        <dbReference type="ARBA" id="ARBA00011738"/>
    </source>
</evidence>
<evidence type="ECO:0000256" key="1">
    <source>
        <dbReference type="ARBA" id="ARBA00000868"/>
    </source>
</evidence>
<keyword evidence="11" id="KW-0660">Purine salvage</keyword>
<dbReference type="HAMAP" id="MF_00004">
    <property type="entry name" value="Aden_phosphoribosyltr"/>
    <property type="match status" value="1"/>
</dbReference>
<evidence type="ECO:0000256" key="7">
    <source>
        <dbReference type="ARBA" id="ARBA00011893"/>
    </source>
</evidence>
<dbReference type="PANTHER" id="PTHR11776:SF7">
    <property type="entry name" value="PHOSPHORIBOSYLTRANSFERASE DOMAIN-CONTAINING PROTEIN"/>
    <property type="match status" value="1"/>
</dbReference>
<dbReference type="GO" id="GO:0005737">
    <property type="term" value="C:cytoplasm"/>
    <property type="evidence" value="ECO:0007669"/>
    <property type="project" value="UniProtKB-SubCell"/>
</dbReference>
<dbReference type="InterPro" id="IPR029057">
    <property type="entry name" value="PRTase-like"/>
</dbReference>
<reference evidence="13" key="1">
    <citation type="submission" date="2014-11" db="EMBL/GenBank/DDBJ databases">
        <authorList>
            <person name="Otto D Thomas"/>
            <person name="Naeem Raeece"/>
        </authorList>
    </citation>
    <scope>NUCLEOTIDE SEQUENCE</scope>
</reference>
<comment type="similarity">
    <text evidence="5">Belongs to the purine/pyrimidine phosphoribosyltransferase family.</text>
</comment>
<dbReference type="GO" id="GO:0006168">
    <property type="term" value="P:adenine salvage"/>
    <property type="evidence" value="ECO:0007669"/>
    <property type="project" value="InterPro"/>
</dbReference>
<evidence type="ECO:0000259" key="12">
    <source>
        <dbReference type="Pfam" id="PF00156"/>
    </source>
</evidence>
<evidence type="ECO:0000256" key="11">
    <source>
        <dbReference type="ARBA" id="ARBA00022726"/>
    </source>
</evidence>
<dbReference type="InterPro" id="IPR005764">
    <property type="entry name" value="Ade_phspho_trans"/>
</dbReference>
<evidence type="ECO:0000313" key="13">
    <source>
        <dbReference type="EMBL" id="CEM42753.1"/>
    </source>
</evidence>
<evidence type="ECO:0000256" key="3">
    <source>
        <dbReference type="ARBA" id="ARBA00004496"/>
    </source>
</evidence>
<dbReference type="Gene3D" id="3.40.50.2020">
    <property type="match status" value="1"/>
</dbReference>
<dbReference type="InterPro" id="IPR050120">
    <property type="entry name" value="Adenine_PRTase"/>
</dbReference>
<dbReference type="PANTHER" id="PTHR11776">
    <property type="entry name" value="ADENINE PHOSPHORIBOSYLTRANSFERASE"/>
    <property type="match status" value="1"/>
</dbReference>
<feature type="domain" description="Phosphoribosyltransferase" evidence="12">
    <location>
        <begin position="51"/>
        <end position="173"/>
    </location>
</feature>
<dbReference type="UniPathway" id="UPA00588">
    <property type="reaction ID" value="UER00646"/>
</dbReference>
<comment type="function">
    <text evidence="2">Catalyzes a salvage reaction resulting in the formation of AMP, that is energically less costly than de novo synthesis.</text>
</comment>
<proteinExistence type="inferred from homology"/>
<sequence length="263" mass="27499">MAQTGGDGAVEVAKNFFRLPESHPGAMRIAQTLPGYEFKGVPAFFDVGGLTADPEAFQMAIDLLVSRYASKKIDVVAGFDSRGFLLGPPVALALKIPFVMLRKPGKLPGPTVAVEYATEYSTDGLCCPCSAIRAGDRVMLIDDLLATGGTLKAGATLVQSLGAVVAECAVVVAIEFLKGWEKFHSDPKLSDVPIFSMIDAGSTPGMPEGSTKSFVFDVNGEEVKKIQEAMKGAPSGSVLVKNGDGSWTAAKLCGGEAKNTSYA</sequence>
<comment type="subunit">
    <text evidence="6">Homodimer.</text>
</comment>
<evidence type="ECO:0000256" key="8">
    <source>
        <dbReference type="ARBA" id="ARBA00022490"/>
    </source>
</evidence>
<evidence type="ECO:0000256" key="9">
    <source>
        <dbReference type="ARBA" id="ARBA00022676"/>
    </source>
</evidence>
<dbReference type="GO" id="GO:0006166">
    <property type="term" value="P:purine ribonucleoside salvage"/>
    <property type="evidence" value="ECO:0007669"/>
    <property type="project" value="UniProtKB-KW"/>
</dbReference>
<keyword evidence="9" id="KW-0328">Glycosyltransferase</keyword>
<keyword evidence="8" id="KW-0963">Cytoplasm</keyword>
<dbReference type="InterPro" id="IPR000836">
    <property type="entry name" value="PRTase_dom"/>
</dbReference>
<dbReference type="FunFam" id="3.40.50.2020:FF:000004">
    <property type="entry name" value="Adenine phosphoribosyltransferase"/>
    <property type="match status" value="1"/>
</dbReference>
<dbReference type="GO" id="GO:0003999">
    <property type="term" value="F:adenine phosphoribosyltransferase activity"/>
    <property type="evidence" value="ECO:0007669"/>
    <property type="project" value="UniProtKB-EC"/>
</dbReference>
<evidence type="ECO:0000256" key="5">
    <source>
        <dbReference type="ARBA" id="ARBA00008391"/>
    </source>
</evidence>
<accession>A0A0G4HFB7</accession>
<dbReference type="EMBL" id="CDMZ01002525">
    <property type="protein sequence ID" value="CEM42753.1"/>
    <property type="molecule type" value="Genomic_DNA"/>
</dbReference>
<dbReference type="AlphaFoldDB" id="A0A0G4HFB7"/>
<dbReference type="NCBIfam" id="NF002636">
    <property type="entry name" value="PRK02304.1-5"/>
    <property type="match status" value="1"/>
</dbReference>
<dbReference type="CDD" id="cd06223">
    <property type="entry name" value="PRTases_typeI"/>
    <property type="match status" value="1"/>
</dbReference>
<dbReference type="EC" id="2.4.2.7" evidence="7"/>
<dbReference type="Pfam" id="PF00156">
    <property type="entry name" value="Pribosyltran"/>
    <property type="match status" value="1"/>
</dbReference>
<evidence type="ECO:0000256" key="10">
    <source>
        <dbReference type="ARBA" id="ARBA00022679"/>
    </source>
</evidence>
<comment type="pathway">
    <text evidence="4">Purine metabolism; AMP biosynthesis via salvage pathway; AMP from adenine: step 1/1.</text>
</comment>
<gene>
    <name evidence="13" type="ORF">Cvel_985</name>
</gene>
<protein>
    <recommendedName>
        <fullName evidence="7">adenine phosphoribosyltransferase</fullName>
        <ecNumber evidence="7">2.4.2.7</ecNumber>
    </recommendedName>
</protein>
<dbReference type="VEuPathDB" id="CryptoDB:Cvel_985"/>
<comment type="catalytic activity">
    <reaction evidence="1">
        <text>AMP + diphosphate = 5-phospho-alpha-D-ribose 1-diphosphate + adenine</text>
        <dbReference type="Rhea" id="RHEA:16609"/>
        <dbReference type="ChEBI" id="CHEBI:16708"/>
        <dbReference type="ChEBI" id="CHEBI:33019"/>
        <dbReference type="ChEBI" id="CHEBI:58017"/>
        <dbReference type="ChEBI" id="CHEBI:456215"/>
        <dbReference type="EC" id="2.4.2.7"/>
    </reaction>
</comment>
<comment type="subcellular location">
    <subcellularLocation>
        <location evidence="3">Cytoplasm</location>
    </subcellularLocation>
</comment>
<dbReference type="GO" id="GO:0044209">
    <property type="term" value="P:AMP salvage"/>
    <property type="evidence" value="ECO:0007669"/>
    <property type="project" value="UniProtKB-UniPathway"/>
</dbReference>
<name>A0A0G4HFB7_9ALVE</name>
<evidence type="ECO:0000256" key="4">
    <source>
        <dbReference type="ARBA" id="ARBA00004659"/>
    </source>
</evidence>
<evidence type="ECO:0000256" key="2">
    <source>
        <dbReference type="ARBA" id="ARBA00003968"/>
    </source>
</evidence>
<keyword evidence="10" id="KW-0808">Transferase</keyword>
<dbReference type="SUPFAM" id="SSF53271">
    <property type="entry name" value="PRTase-like"/>
    <property type="match status" value="1"/>
</dbReference>